<dbReference type="Proteomes" id="UP000054926">
    <property type="component" value="Unassembled WGS sequence"/>
</dbReference>
<name>A0A0W0ZLG1_9GAMM</name>
<reference evidence="1 2" key="1">
    <citation type="submission" date="2015-11" db="EMBL/GenBank/DDBJ databases">
        <title>Genomic analysis of 38 Legionella species identifies large and diverse effector repertoires.</title>
        <authorList>
            <person name="Burstein D."/>
            <person name="Amaro F."/>
            <person name="Zusman T."/>
            <person name="Lifshitz Z."/>
            <person name="Cohen O."/>
            <person name="Gilbert J.A."/>
            <person name="Pupko T."/>
            <person name="Shuman H.A."/>
            <person name="Segal G."/>
        </authorList>
    </citation>
    <scope>NUCLEOTIDE SEQUENCE [LARGE SCALE GENOMIC DNA]</scope>
    <source>
        <strain evidence="1 2">IMVS3376</strain>
    </source>
</reference>
<organism evidence="1 2">
    <name type="scientific">Legionella steelei</name>
    <dbReference type="NCBI Taxonomy" id="947033"/>
    <lineage>
        <taxon>Bacteria</taxon>
        <taxon>Pseudomonadati</taxon>
        <taxon>Pseudomonadota</taxon>
        <taxon>Gammaproteobacteria</taxon>
        <taxon>Legionellales</taxon>
        <taxon>Legionellaceae</taxon>
        <taxon>Legionella</taxon>
    </lineage>
</organism>
<dbReference type="AlphaFoldDB" id="A0A0W0ZLG1"/>
<keyword evidence="2" id="KW-1185">Reference proteome</keyword>
<evidence type="ECO:0000313" key="2">
    <source>
        <dbReference type="Proteomes" id="UP000054926"/>
    </source>
</evidence>
<dbReference type="RefSeq" id="WP_058509747.1">
    <property type="nucleotide sequence ID" value="NZ_LNYY01000016.1"/>
</dbReference>
<evidence type="ECO:0000313" key="1">
    <source>
        <dbReference type="EMBL" id="KTD70140.1"/>
    </source>
</evidence>
<dbReference type="STRING" id="947033.Lste_0744"/>
<proteinExistence type="predicted"/>
<dbReference type="PATRIC" id="fig|947033.5.peg.797"/>
<comment type="caution">
    <text evidence="1">The sequence shown here is derived from an EMBL/GenBank/DDBJ whole genome shotgun (WGS) entry which is preliminary data.</text>
</comment>
<sequence>MNIYETLIYLATEPYEKKVGLKDELKTSNAIFNELKKEFSVDSSNSQLVIDIRQACETMVYKN</sequence>
<protein>
    <submittedName>
        <fullName evidence="1">Uncharacterized protein</fullName>
    </submittedName>
</protein>
<dbReference type="EMBL" id="LNYY01000016">
    <property type="protein sequence ID" value="KTD70140.1"/>
    <property type="molecule type" value="Genomic_DNA"/>
</dbReference>
<gene>
    <name evidence="1" type="ORF">Lste_0744</name>
</gene>
<accession>A0A0W0ZLG1</accession>